<comment type="caution">
    <text evidence="1">The sequence shown here is derived from an EMBL/GenBank/DDBJ whole genome shotgun (WGS) entry which is preliminary data.</text>
</comment>
<organism evidence="1 2">
    <name type="scientific">Rhizophagus clarus</name>
    <dbReference type="NCBI Taxonomy" id="94130"/>
    <lineage>
        <taxon>Eukaryota</taxon>
        <taxon>Fungi</taxon>
        <taxon>Fungi incertae sedis</taxon>
        <taxon>Mucoromycota</taxon>
        <taxon>Glomeromycotina</taxon>
        <taxon>Glomeromycetes</taxon>
        <taxon>Glomerales</taxon>
        <taxon>Glomeraceae</taxon>
        <taxon>Rhizophagus</taxon>
    </lineage>
</organism>
<gene>
    <name evidence="1" type="ORF">RclHR1_03780025</name>
</gene>
<sequence length="226" mass="26610">MLKNSPGLFTSKGLELHFEVDHFKNPEFQFEVRNSISRSRTPFQGGPLSPELDFEADYFKSQNSISRRTTLRVWNSFRSGLYDISKVWKFFIDGLLSRRSGSSYFKVQNSNSKWTVSRTSLGADYDISKSGTSLEADYNISKIQTFHFEDWTLFEDLVTIFENYFESPDKAQTPFKDPERRNTVHLSKVHGWIPRRNFKVWGFLKCYKTSKVYNFWTKISKVYSFL</sequence>
<name>A0A2Z6RCH6_9GLOM</name>
<dbReference type="EMBL" id="BEXD01003090">
    <property type="protein sequence ID" value="GBC00196.1"/>
    <property type="molecule type" value="Genomic_DNA"/>
</dbReference>
<dbReference type="AlphaFoldDB" id="A0A2Z6RCH6"/>
<keyword evidence="2" id="KW-1185">Reference proteome</keyword>
<proteinExistence type="predicted"/>
<reference evidence="1 2" key="1">
    <citation type="submission" date="2017-11" db="EMBL/GenBank/DDBJ databases">
        <title>The genome of Rhizophagus clarus HR1 reveals common genetic basis of auxotrophy among arbuscular mycorrhizal fungi.</title>
        <authorList>
            <person name="Kobayashi Y."/>
        </authorList>
    </citation>
    <scope>NUCLEOTIDE SEQUENCE [LARGE SCALE GENOMIC DNA]</scope>
    <source>
        <strain evidence="1 2">HR1</strain>
    </source>
</reference>
<protein>
    <submittedName>
        <fullName evidence="1">Uncharacterized protein</fullName>
    </submittedName>
</protein>
<evidence type="ECO:0000313" key="1">
    <source>
        <dbReference type="EMBL" id="GBC00196.1"/>
    </source>
</evidence>
<dbReference type="Proteomes" id="UP000247702">
    <property type="component" value="Unassembled WGS sequence"/>
</dbReference>
<accession>A0A2Z6RCH6</accession>
<evidence type="ECO:0000313" key="2">
    <source>
        <dbReference type="Proteomes" id="UP000247702"/>
    </source>
</evidence>